<feature type="transmembrane region" description="Helical" evidence="1">
    <location>
        <begin position="45"/>
        <end position="64"/>
    </location>
</feature>
<dbReference type="Proteomes" id="UP000034954">
    <property type="component" value="Unassembled WGS sequence"/>
</dbReference>
<protein>
    <submittedName>
        <fullName evidence="2">GDSL-like Lipase/Acylhydrolase</fullName>
    </submittedName>
</protein>
<dbReference type="SUPFAM" id="SSF52266">
    <property type="entry name" value="SGNH hydrolase"/>
    <property type="match status" value="1"/>
</dbReference>
<keyword evidence="3" id="KW-1185">Reference proteome</keyword>
<dbReference type="AlphaFoldDB" id="A0A0M2UUZ0"/>
<gene>
    <name evidence="2" type="ORF">BROFUL_01855</name>
</gene>
<evidence type="ECO:0000256" key="1">
    <source>
        <dbReference type="SAM" id="Phobius"/>
    </source>
</evidence>
<sequence length="411" mass="47973">MKIKLTKETVFFPLGIVFIFAGIICNTWLLARFSPDGIFDFSTKLKIWIIEVFCIAVGFCLIKYRSSIKLPRYREILFSFVTFLLFILLFEGGLRVFYFIKHKTKESEMDFADYLGWESTPDNFWKREVKGYGEIKYSTTRYGFRVFGDVDSKKTKIFVIGDSFTQGTTVSDGETYYDYLRKSNEDIEIFTYACGGYGSLQEYMILDKYYDVIKPHVILWQFCSNDIINNDFDLESASFRNNNQMRRPYLQDGKIKWLYPKQKSGWLVQTSYLLRLLDIKMNILRAEKYGSIEDTLSNTHPLFIRAAKTTGEIMSSVKKRASDVPIVAFSTDKPTWLGDTYFEICEKNGIHYIPGIPEAMEEAKRNGIIIDYPPYDAHWNKIGHVIAGKIILKYFIENKFIHSSPVKIQWE</sequence>
<dbReference type="GO" id="GO:0016788">
    <property type="term" value="F:hydrolase activity, acting on ester bonds"/>
    <property type="evidence" value="ECO:0007669"/>
    <property type="project" value="UniProtKB-ARBA"/>
</dbReference>
<name>A0A0M2UUZ0_9BACT</name>
<feature type="transmembrane region" description="Helical" evidence="1">
    <location>
        <begin position="76"/>
        <end position="100"/>
    </location>
</feature>
<dbReference type="EMBL" id="LAQJ01000191">
    <property type="protein sequence ID" value="KKO19440.1"/>
    <property type="molecule type" value="Genomic_DNA"/>
</dbReference>
<feature type="transmembrane region" description="Helical" evidence="1">
    <location>
        <begin position="12"/>
        <end position="33"/>
    </location>
</feature>
<evidence type="ECO:0000313" key="3">
    <source>
        <dbReference type="Proteomes" id="UP000034954"/>
    </source>
</evidence>
<keyword evidence="1" id="KW-0472">Membrane</keyword>
<organism evidence="2 3">
    <name type="scientific">Candidatus Brocadia fulgida</name>
    <dbReference type="NCBI Taxonomy" id="380242"/>
    <lineage>
        <taxon>Bacteria</taxon>
        <taxon>Pseudomonadati</taxon>
        <taxon>Planctomycetota</taxon>
        <taxon>Candidatus Brocadiia</taxon>
        <taxon>Candidatus Brocadiales</taxon>
        <taxon>Candidatus Brocadiaceae</taxon>
        <taxon>Candidatus Brocadia</taxon>
    </lineage>
</organism>
<evidence type="ECO:0000313" key="2">
    <source>
        <dbReference type="EMBL" id="KKO19440.1"/>
    </source>
</evidence>
<dbReference type="CDD" id="cd00229">
    <property type="entry name" value="SGNH_hydrolase"/>
    <property type="match status" value="1"/>
</dbReference>
<proteinExistence type="predicted"/>
<keyword evidence="1" id="KW-0812">Transmembrane</keyword>
<reference evidence="2 3" key="1">
    <citation type="journal article" date="2013" name="BMC Microbiol.">
        <title>Identification of the type II cytochrome c maturation pathway in anammox bacteria by comparative genomics.</title>
        <authorList>
            <person name="Ferousi C."/>
            <person name="Speth D.R."/>
            <person name="Reimann J."/>
            <person name="Op den Camp H.J."/>
            <person name="Allen J.W."/>
            <person name="Keltjens J.T."/>
            <person name="Jetten M.S."/>
        </authorList>
    </citation>
    <scope>NUCLEOTIDE SEQUENCE [LARGE SCALE GENOMIC DNA]</scope>
    <source>
        <strain evidence="2">RU1</strain>
    </source>
</reference>
<keyword evidence="1" id="KW-1133">Transmembrane helix</keyword>
<accession>A0A0M2UUZ0</accession>
<comment type="caution">
    <text evidence="2">The sequence shown here is derived from an EMBL/GenBank/DDBJ whole genome shotgun (WGS) entry which is preliminary data.</text>
</comment>
<dbReference type="Gene3D" id="3.40.50.1110">
    <property type="entry name" value="SGNH hydrolase"/>
    <property type="match status" value="1"/>
</dbReference>
<dbReference type="InterPro" id="IPR036514">
    <property type="entry name" value="SGNH_hydro_sf"/>
</dbReference>